<keyword evidence="3" id="KW-1185">Reference proteome</keyword>
<dbReference type="Proteomes" id="UP000299102">
    <property type="component" value="Unassembled WGS sequence"/>
</dbReference>
<accession>A0A4C2A038</accession>
<feature type="region of interest" description="Disordered" evidence="1">
    <location>
        <begin position="113"/>
        <end position="136"/>
    </location>
</feature>
<comment type="caution">
    <text evidence="2">The sequence shown here is derived from an EMBL/GenBank/DDBJ whole genome shotgun (WGS) entry which is preliminary data.</text>
</comment>
<reference evidence="2 3" key="1">
    <citation type="journal article" date="2019" name="Commun. Biol.">
        <title>The bagworm genome reveals a unique fibroin gene that provides high tensile strength.</title>
        <authorList>
            <person name="Kono N."/>
            <person name="Nakamura H."/>
            <person name="Ohtoshi R."/>
            <person name="Tomita M."/>
            <person name="Numata K."/>
            <person name="Arakawa K."/>
        </authorList>
    </citation>
    <scope>NUCLEOTIDE SEQUENCE [LARGE SCALE GENOMIC DNA]</scope>
</reference>
<feature type="compositionally biased region" description="Basic and acidic residues" evidence="1">
    <location>
        <begin position="116"/>
        <end position="136"/>
    </location>
</feature>
<gene>
    <name evidence="2" type="ORF">EVAR_70943_1</name>
</gene>
<dbReference type="EMBL" id="BGZK01002286">
    <property type="protein sequence ID" value="GBP92569.1"/>
    <property type="molecule type" value="Genomic_DNA"/>
</dbReference>
<dbReference type="AlphaFoldDB" id="A0A4C2A038"/>
<feature type="compositionally biased region" description="Polar residues" evidence="1">
    <location>
        <begin position="29"/>
        <end position="55"/>
    </location>
</feature>
<name>A0A4C2A038_EUMVA</name>
<sequence>MSDPESVFLRLLPLAVNVAMRLSISFHSSKTWSTSGEPGDSSQATCPRGLTGSSHRTATGTPPPPRRPQPARSLSHIEINTRYRESINSLLLILILGRGKSLFLPGTRNFRQHKRRQEDVKTPLNKSIDKTHTNYT</sequence>
<evidence type="ECO:0000313" key="3">
    <source>
        <dbReference type="Proteomes" id="UP000299102"/>
    </source>
</evidence>
<protein>
    <submittedName>
        <fullName evidence="2">Uncharacterized protein</fullName>
    </submittedName>
</protein>
<evidence type="ECO:0000256" key="1">
    <source>
        <dbReference type="SAM" id="MobiDB-lite"/>
    </source>
</evidence>
<feature type="region of interest" description="Disordered" evidence="1">
    <location>
        <begin position="29"/>
        <end position="74"/>
    </location>
</feature>
<organism evidence="2 3">
    <name type="scientific">Eumeta variegata</name>
    <name type="common">Bagworm moth</name>
    <name type="synonym">Eumeta japonica</name>
    <dbReference type="NCBI Taxonomy" id="151549"/>
    <lineage>
        <taxon>Eukaryota</taxon>
        <taxon>Metazoa</taxon>
        <taxon>Ecdysozoa</taxon>
        <taxon>Arthropoda</taxon>
        <taxon>Hexapoda</taxon>
        <taxon>Insecta</taxon>
        <taxon>Pterygota</taxon>
        <taxon>Neoptera</taxon>
        <taxon>Endopterygota</taxon>
        <taxon>Lepidoptera</taxon>
        <taxon>Glossata</taxon>
        <taxon>Ditrysia</taxon>
        <taxon>Tineoidea</taxon>
        <taxon>Psychidae</taxon>
        <taxon>Oiketicinae</taxon>
        <taxon>Eumeta</taxon>
    </lineage>
</organism>
<evidence type="ECO:0000313" key="2">
    <source>
        <dbReference type="EMBL" id="GBP92569.1"/>
    </source>
</evidence>
<proteinExistence type="predicted"/>